<keyword evidence="5 7" id="KW-1133">Transmembrane helix</keyword>
<comment type="similarity">
    <text evidence="2">Belongs to the CPA3 antiporters (TC 2.A.63) subunit E family.</text>
</comment>
<comment type="caution">
    <text evidence="8">The sequence shown here is derived from an EMBL/GenBank/DDBJ whole genome shotgun (WGS) entry which is preliminary data.</text>
</comment>
<dbReference type="Pfam" id="PF01899">
    <property type="entry name" value="MNHE"/>
    <property type="match status" value="1"/>
</dbReference>
<evidence type="ECO:0000256" key="1">
    <source>
        <dbReference type="ARBA" id="ARBA00004651"/>
    </source>
</evidence>
<dbReference type="PANTHER" id="PTHR34584">
    <property type="entry name" value="NA(+)/H(+) ANTIPORTER SUBUNIT E1"/>
    <property type="match status" value="1"/>
</dbReference>
<evidence type="ECO:0000256" key="6">
    <source>
        <dbReference type="ARBA" id="ARBA00023136"/>
    </source>
</evidence>
<keyword evidence="4 7" id="KW-0812">Transmembrane</keyword>
<keyword evidence="3" id="KW-1003">Cell membrane</keyword>
<dbReference type="PIRSF" id="PIRSF019239">
    <property type="entry name" value="MrpE"/>
    <property type="match status" value="1"/>
</dbReference>
<reference evidence="8" key="1">
    <citation type="journal article" date="2020" name="mSystems">
        <title>Genome- and Community-Level Interaction Insights into Carbon Utilization and Element Cycling Functions of Hydrothermarchaeota in Hydrothermal Sediment.</title>
        <authorList>
            <person name="Zhou Z."/>
            <person name="Liu Y."/>
            <person name="Xu W."/>
            <person name="Pan J."/>
            <person name="Luo Z.H."/>
            <person name="Li M."/>
        </authorList>
    </citation>
    <scope>NUCLEOTIDE SEQUENCE [LARGE SCALE GENOMIC DNA]</scope>
    <source>
        <strain evidence="8">SpSt-573</strain>
    </source>
</reference>
<protein>
    <submittedName>
        <fullName evidence="8">Na+/H+ antiporter subunit E</fullName>
    </submittedName>
</protein>
<name>A0A7C4KFZ6_9CHLR</name>
<proteinExistence type="inferred from homology"/>
<dbReference type="PANTHER" id="PTHR34584:SF1">
    <property type="entry name" value="NA(+)_H(+) ANTIPORTER SUBUNIT E1"/>
    <property type="match status" value="1"/>
</dbReference>
<dbReference type="AlphaFoldDB" id="A0A7C4KFZ6"/>
<accession>A0A7C4KFZ6</accession>
<dbReference type="GO" id="GO:0005886">
    <property type="term" value="C:plasma membrane"/>
    <property type="evidence" value="ECO:0007669"/>
    <property type="project" value="UniProtKB-SubCell"/>
</dbReference>
<dbReference type="InterPro" id="IPR002758">
    <property type="entry name" value="Cation_antiport_E"/>
</dbReference>
<evidence type="ECO:0000256" key="5">
    <source>
        <dbReference type="ARBA" id="ARBA00022989"/>
    </source>
</evidence>
<evidence type="ECO:0000313" key="8">
    <source>
        <dbReference type="EMBL" id="HGS20882.1"/>
    </source>
</evidence>
<keyword evidence="6 7" id="KW-0472">Membrane</keyword>
<gene>
    <name evidence="8" type="ORF">ENT37_03315</name>
</gene>
<comment type="subcellular location">
    <subcellularLocation>
        <location evidence="1">Cell membrane</location>
        <topology evidence="1">Multi-pass membrane protein</topology>
    </subcellularLocation>
</comment>
<dbReference type="EMBL" id="DSYK01000171">
    <property type="protein sequence ID" value="HGS20882.1"/>
    <property type="molecule type" value="Genomic_DNA"/>
</dbReference>
<evidence type="ECO:0000256" key="7">
    <source>
        <dbReference type="SAM" id="Phobius"/>
    </source>
</evidence>
<organism evidence="8">
    <name type="scientific">Anaerolinea thermolimosa</name>
    <dbReference type="NCBI Taxonomy" id="229919"/>
    <lineage>
        <taxon>Bacteria</taxon>
        <taxon>Bacillati</taxon>
        <taxon>Chloroflexota</taxon>
        <taxon>Anaerolineae</taxon>
        <taxon>Anaerolineales</taxon>
        <taxon>Anaerolineaceae</taxon>
        <taxon>Anaerolinea</taxon>
    </lineage>
</organism>
<sequence>MIVFLLNVLLAVAWGALIGDFSPINLAFGFVLSYLTLWVVLKERERPAYFRRFPLALEFILFFLKELTLANLRMARTVLAPRLPLRPAVVGVPIDLQSDAAIALLMNLITLTPGTLSLDISSDRKILFVHTVWLENEEDFRREIKAGFERRVRELLE</sequence>
<evidence type="ECO:0000256" key="3">
    <source>
        <dbReference type="ARBA" id="ARBA00022475"/>
    </source>
</evidence>
<dbReference type="GO" id="GO:0008324">
    <property type="term" value="F:monoatomic cation transmembrane transporter activity"/>
    <property type="evidence" value="ECO:0007669"/>
    <property type="project" value="InterPro"/>
</dbReference>
<feature type="transmembrane region" description="Helical" evidence="7">
    <location>
        <begin position="25"/>
        <end position="41"/>
    </location>
</feature>
<evidence type="ECO:0000256" key="4">
    <source>
        <dbReference type="ARBA" id="ARBA00022692"/>
    </source>
</evidence>
<evidence type="ECO:0000256" key="2">
    <source>
        <dbReference type="ARBA" id="ARBA00006228"/>
    </source>
</evidence>